<keyword evidence="3" id="KW-1185">Reference proteome</keyword>
<feature type="domain" description="eCIS core" evidence="1">
    <location>
        <begin position="2"/>
        <end position="27"/>
    </location>
</feature>
<accession>A0ABV4BGS2</accession>
<dbReference type="Proteomes" id="UP001564408">
    <property type="component" value="Unassembled WGS sequence"/>
</dbReference>
<dbReference type="RefSeq" id="WP_369668114.1">
    <property type="nucleotide sequence ID" value="NZ_JBDKXB010000027.1"/>
</dbReference>
<comment type="caution">
    <text evidence="2">The sequence shown here is derived from an EMBL/GenBank/DDBJ whole genome shotgun (WGS) entry which is preliminary data.</text>
</comment>
<name>A0ABV4BGS2_9GAMM</name>
<sequence>SEYRPETTEGQRLIAHEAVHTVQQQGGTARARRADGEDQLTRLEQNGESGWAVDVAPAEGGDPELTLPSLGLPRIGGALKGAAGGAAEPVADTGRTLPVEERPFRLGKVGPRPEGQAYATWVAHAREHLAEDVETALTARINEQGNAASVVRSGAPVYVLRRTGATAASSSNLLVGTVPELANHDGVLRPMLGPQGGDARLDADHILELQLGGKDAGDNMWLLDSGLNRASGSGINNNINTSIRQALQGARTAGTAAGARATTLLERLPSDPLLVRRNWTLRFRTVEAGSFGTTNTFWTADQIAEGAHLRHFTALTEPELVQQGFRFAEGETPTHINVFPGSDGGRAIRFAVSRNGETLEIPRFFFRGIDVTSVAEFAPPTTEGQGGVIARLMARKTRRRRGTDIFEVSEQDQELAVRHDPRLGFGGYVTRDSLSAAFRNATFRPLSSVTFPDVRITDDGELAAEGSIVTLKALFPQLSIPILLRGDEVVIQFPIPTERLRLGPARVTEAALEMGVGEAGFFIQGVAAFVVDHVGDGSLTARADGTDTILEGVFRPEMDFLDPAEVRVRYSLGSDTLSGSATLGVPSGRLPGVESGTVTIGISREALTVDGSLNLGGVLAGCTITVAYDRTRGLRLAAEDISLPVARLPGVQNATLTVRAVRNPDDGTWAISGEGSATLAAAGATGTLTIAYDGGAVTATGRAEVARGPASGWLQVTATNRQLDDEGNPVEDGTIGELTIFGRGEATIAFGRFLKGTAGLEYTPDGRTIITGTIRVQPQPLFPERVYQRDLLRVAPPEFPIWGVSVAGIGIGIFAFVDAVVRFEARVGPGELRETFVTATIDLDQPQEATVEGNAQFYVPAYTGLTLDLGGGLRARLAVAYVQGRVGLDGTLGIEADASAAVNVRWSPTDGFALRTTVEANARPKFRVGVNASVSAGVDVWIGRIEKTWGPWRRTLGEFGPDMELGVTFPVAWSERDGLDLSLDNMTVRRPQLDAAGIMGDAFDRLV</sequence>
<proteinExistence type="predicted"/>
<evidence type="ECO:0000313" key="2">
    <source>
        <dbReference type="EMBL" id="MEY6433727.1"/>
    </source>
</evidence>
<reference evidence="2 3" key="1">
    <citation type="submission" date="2024-05" db="EMBL/GenBank/DDBJ databases">
        <title>Genome Sequence and Characterization of the New Strain Purple Sulfur Bacterium of Genus Thioalkalicoccus.</title>
        <authorList>
            <person name="Bryantseva I.A."/>
            <person name="Kyndt J.A."/>
            <person name="Imhoff J.F."/>
        </authorList>
    </citation>
    <scope>NUCLEOTIDE SEQUENCE [LARGE SCALE GENOMIC DNA]</scope>
    <source>
        <strain evidence="2 3">Um2</strain>
    </source>
</reference>
<dbReference type="EMBL" id="JBDKXB010000027">
    <property type="protein sequence ID" value="MEY6433727.1"/>
    <property type="molecule type" value="Genomic_DNA"/>
</dbReference>
<gene>
    <name evidence="2" type="ORF">ABC977_15080</name>
</gene>
<evidence type="ECO:0000313" key="3">
    <source>
        <dbReference type="Proteomes" id="UP001564408"/>
    </source>
</evidence>
<feature type="non-terminal residue" evidence="2">
    <location>
        <position position="1"/>
    </location>
</feature>
<evidence type="ECO:0000259" key="1">
    <source>
        <dbReference type="Pfam" id="PF13699"/>
    </source>
</evidence>
<dbReference type="Pfam" id="PF13699">
    <property type="entry name" value="eCIS_core"/>
    <property type="match status" value="1"/>
</dbReference>
<organism evidence="2 3">
    <name type="scientific">Thioalkalicoccus limnaeus</name>
    <dbReference type="NCBI Taxonomy" id="120681"/>
    <lineage>
        <taxon>Bacteria</taxon>
        <taxon>Pseudomonadati</taxon>
        <taxon>Pseudomonadota</taxon>
        <taxon>Gammaproteobacteria</taxon>
        <taxon>Chromatiales</taxon>
        <taxon>Chromatiaceae</taxon>
        <taxon>Thioalkalicoccus</taxon>
    </lineage>
</organism>
<protein>
    <submittedName>
        <fullName evidence="2">DUF4157 domain-containing protein</fullName>
    </submittedName>
</protein>
<dbReference type="InterPro" id="IPR025295">
    <property type="entry name" value="eCIS_core_dom"/>
</dbReference>